<dbReference type="GeneID" id="66346070"/>
<reference evidence="2" key="1">
    <citation type="submission" date="2021-04" db="EMBL/GenBank/DDBJ databases">
        <title>Complete genome sequence of the type strain Clostridium beijerinckii NRRL B-598.</title>
        <authorList>
            <person name="Sedlar K."/>
            <person name="Branska B."/>
            <person name="Bezdicek M."/>
            <person name="Nykrynova M."/>
            <person name="Lengerova M."/>
            <person name="Skutkova H."/>
            <person name="Patakova P."/>
        </authorList>
    </citation>
    <scope>NUCLEOTIDE SEQUENCE</scope>
    <source>
        <strain evidence="2">DSM 791</strain>
    </source>
</reference>
<proteinExistence type="predicted"/>
<organism evidence="2 3">
    <name type="scientific">Clostridium beijerinckii</name>
    <name type="common">Clostridium MP</name>
    <dbReference type="NCBI Taxonomy" id="1520"/>
    <lineage>
        <taxon>Bacteria</taxon>
        <taxon>Bacillati</taxon>
        <taxon>Bacillota</taxon>
        <taxon>Clostridia</taxon>
        <taxon>Eubacteriales</taxon>
        <taxon>Clostridiaceae</taxon>
        <taxon>Clostridium</taxon>
    </lineage>
</organism>
<keyword evidence="2" id="KW-0378">Hydrolase</keyword>
<protein>
    <submittedName>
        <fullName evidence="2">HNH endonuclease</fullName>
    </submittedName>
</protein>
<sequence length="332" mass="39244">MTRILHTINYDENKYDDAYDIFIAYDENNELPFRKYKSGGLGRINAKKGDTVYLYIGEPIRKIMYKCIITDDNKDKNETINDEEYFKSKNHKQNKNDTSKTCYILKKLQFIDTENLNFTHIKKSIGDKGENLTSFRNDYTDKHEQHLKEMFNYIENIFKDDCNTNLQSINYADLQIINDEFNSIDDEFDNKKNNSHDILQKYKDRLVKQRIGQGKWRDYLIKNNGCKCALCDISMKELLIASHIKEYSKCEKNTTEHLDLKNGLLLCANHDKLFDKHLISFNMDGTIKISDKVLKSQYEILRIDNCDNISIESFDEKYMSYHRNILNENNIG</sequence>
<keyword evidence="2" id="KW-0540">Nuclease</keyword>
<dbReference type="Proteomes" id="UP000679373">
    <property type="component" value="Chromosome"/>
</dbReference>
<dbReference type="InterPro" id="IPR003615">
    <property type="entry name" value="HNH_nuc"/>
</dbReference>
<keyword evidence="3" id="KW-1185">Reference proteome</keyword>
<dbReference type="EMBL" id="CP073653">
    <property type="protein sequence ID" value="QUN33481.1"/>
    <property type="molecule type" value="Genomic_DNA"/>
</dbReference>
<dbReference type="AlphaFoldDB" id="A0AB74VAL8"/>
<dbReference type="Pfam" id="PF13391">
    <property type="entry name" value="HNH_2"/>
    <property type="match status" value="1"/>
</dbReference>
<evidence type="ECO:0000313" key="2">
    <source>
        <dbReference type="EMBL" id="QUN33481.1"/>
    </source>
</evidence>
<name>A0AB74VAL8_CLOBE</name>
<accession>A0AB74VAL8</accession>
<feature type="domain" description="HNH nuclease" evidence="1">
    <location>
        <begin position="228"/>
        <end position="282"/>
    </location>
</feature>
<keyword evidence="2" id="KW-0255">Endonuclease</keyword>
<dbReference type="RefSeq" id="WP_077830283.1">
    <property type="nucleotide sequence ID" value="NZ_BKAK01000036.1"/>
</dbReference>
<gene>
    <name evidence="2" type="ORF">KEC93_16065</name>
</gene>
<dbReference type="GO" id="GO:0004519">
    <property type="term" value="F:endonuclease activity"/>
    <property type="evidence" value="ECO:0007669"/>
    <property type="project" value="UniProtKB-KW"/>
</dbReference>
<evidence type="ECO:0000313" key="3">
    <source>
        <dbReference type="Proteomes" id="UP000679373"/>
    </source>
</evidence>
<evidence type="ECO:0000259" key="1">
    <source>
        <dbReference type="Pfam" id="PF13391"/>
    </source>
</evidence>